<dbReference type="PANTHER" id="PTHR36920:SF1">
    <property type="entry name" value="OUTER MEMBRANE PROTEIN W"/>
    <property type="match status" value="1"/>
</dbReference>
<feature type="signal peptide" evidence="2">
    <location>
        <begin position="1"/>
        <end position="22"/>
    </location>
</feature>
<evidence type="ECO:0000313" key="4">
    <source>
        <dbReference type="Proteomes" id="UP001206572"/>
    </source>
</evidence>
<comment type="subcellular location">
    <subcellularLocation>
        <location evidence="1">Cell outer membrane</location>
    </subcellularLocation>
</comment>
<comment type="caution">
    <text evidence="3">The sequence shown here is derived from an EMBL/GenBank/DDBJ whole genome shotgun (WGS) entry which is preliminary data.</text>
</comment>
<evidence type="ECO:0000256" key="2">
    <source>
        <dbReference type="SAM" id="SignalP"/>
    </source>
</evidence>
<protein>
    <submittedName>
        <fullName evidence="3">Outer membrane beta-barrel protein</fullName>
    </submittedName>
</protein>
<dbReference type="InterPro" id="IPR005618">
    <property type="entry name" value="OMPW"/>
</dbReference>
<dbReference type="PANTHER" id="PTHR36920">
    <property type="match status" value="1"/>
</dbReference>
<gene>
    <name evidence="3" type="ORF">NX780_07055</name>
</gene>
<dbReference type="EMBL" id="JANUHA010000004">
    <property type="protein sequence ID" value="MCS0596106.1"/>
    <property type="molecule type" value="Genomic_DNA"/>
</dbReference>
<sequence>MKAMLKHVLAAVLAVAGSQALAQDTNWLVRARAVHIDTANESSPLAGAGAADRIHVSTKTIPELDVSYFFTPNLAAELILTYPQKHDVTLDGQRIGSFRHLPPTLTAQYHFAPQASVRPYVGAGINYTRISRVKLLDGAADLEKDSWGLALQAGVDVKLDARWSLNLDVKKVKLRSDVLLGGARASEVRVDPLLVGVGVGYRF</sequence>
<dbReference type="Pfam" id="PF03922">
    <property type="entry name" value="OmpW"/>
    <property type="match status" value="1"/>
</dbReference>
<reference evidence="3 4" key="1">
    <citation type="submission" date="2022-08" db="EMBL/GenBank/DDBJ databases">
        <title>Reclassification of Massilia species as members of the genera Telluria, Duganella, Pseudoduganella, Mokoshia gen. nov. and Zemynaea gen. nov. using orthogonal and non-orthogonal genome-based approaches.</title>
        <authorList>
            <person name="Bowman J.P."/>
        </authorList>
    </citation>
    <scope>NUCLEOTIDE SEQUENCE [LARGE SCALE GENOMIC DNA]</scope>
    <source>
        <strain evidence="3 4">JCM 31661</strain>
    </source>
</reference>
<evidence type="ECO:0000313" key="3">
    <source>
        <dbReference type="EMBL" id="MCS0596106.1"/>
    </source>
</evidence>
<dbReference type="SUPFAM" id="SSF56925">
    <property type="entry name" value="OMPA-like"/>
    <property type="match status" value="1"/>
</dbReference>
<evidence type="ECO:0000256" key="1">
    <source>
        <dbReference type="ARBA" id="ARBA00004442"/>
    </source>
</evidence>
<dbReference type="Gene3D" id="2.40.160.20">
    <property type="match status" value="1"/>
</dbReference>
<keyword evidence="4" id="KW-1185">Reference proteome</keyword>
<keyword evidence="2" id="KW-0732">Signal</keyword>
<dbReference type="Proteomes" id="UP001206572">
    <property type="component" value="Unassembled WGS sequence"/>
</dbReference>
<organism evidence="3 4">
    <name type="scientific">Massilia agri</name>
    <dbReference type="NCBI Taxonomy" id="1886785"/>
    <lineage>
        <taxon>Bacteria</taxon>
        <taxon>Pseudomonadati</taxon>
        <taxon>Pseudomonadota</taxon>
        <taxon>Betaproteobacteria</taxon>
        <taxon>Burkholderiales</taxon>
        <taxon>Oxalobacteraceae</taxon>
        <taxon>Telluria group</taxon>
        <taxon>Massilia</taxon>
    </lineage>
</organism>
<feature type="chain" id="PRO_5045248795" evidence="2">
    <location>
        <begin position="23"/>
        <end position="203"/>
    </location>
</feature>
<name>A0ABT2AIR2_9BURK</name>
<accession>A0ABT2AIR2</accession>
<proteinExistence type="predicted"/>
<dbReference type="InterPro" id="IPR011250">
    <property type="entry name" value="OMP/PagP_B-barrel"/>
</dbReference>